<evidence type="ECO:0000313" key="1">
    <source>
        <dbReference type="EMBL" id="KAH7909208.1"/>
    </source>
</evidence>
<organism evidence="1 2">
    <name type="scientific">Hygrophoropsis aurantiaca</name>
    <dbReference type="NCBI Taxonomy" id="72124"/>
    <lineage>
        <taxon>Eukaryota</taxon>
        <taxon>Fungi</taxon>
        <taxon>Dikarya</taxon>
        <taxon>Basidiomycota</taxon>
        <taxon>Agaricomycotina</taxon>
        <taxon>Agaricomycetes</taxon>
        <taxon>Agaricomycetidae</taxon>
        <taxon>Boletales</taxon>
        <taxon>Coniophorineae</taxon>
        <taxon>Hygrophoropsidaceae</taxon>
        <taxon>Hygrophoropsis</taxon>
    </lineage>
</organism>
<dbReference type="Proteomes" id="UP000790377">
    <property type="component" value="Unassembled WGS sequence"/>
</dbReference>
<accession>A0ACB8A949</accession>
<evidence type="ECO:0000313" key="2">
    <source>
        <dbReference type="Proteomes" id="UP000790377"/>
    </source>
</evidence>
<keyword evidence="2" id="KW-1185">Reference proteome</keyword>
<proteinExistence type="predicted"/>
<reference evidence="1" key="1">
    <citation type="journal article" date="2021" name="New Phytol.">
        <title>Evolutionary innovations through gain and loss of genes in the ectomycorrhizal Boletales.</title>
        <authorList>
            <person name="Wu G."/>
            <person name="Miyauchi S."/>
            <person name="Morin E."/>
            <person name="Kuo A."/>
            <person name="Drula E."/>
            <person name="Varga T."/>
            <person name="Kohler A."/>
            <person name="Feng B."/>
            <person name="Cao Y."/>
            <person name="Lipzen A."/>
            <person name="Daum C."/>
            <person name="Hundley H."/>
            <person name="Pangilinan J."/>
            <person name="Johnson J."/>
            <person name="Barry K."/>
            <person name="LaButti K."/>
            <person name="Ng V."/>
            <person name="Ahrendt S."/>
            <person name="Min B."/>
            <person name="Choi I.G."/>
            <person name="Park H."/>
            <person name="Plett J.M."/>
            <person name="Magnuson J."/>
            <person name="Spatafora J.W."/>
            <person name="Nagy L.G."/>
            <person name="Henrissat B."/>
            <person name="Grigoriev I.V."/>
            <person name="Yang Z.L."/>
            <person name="Xu J."/>
            <person name="Martin F.M."/>
        </authorList>
    </citation>
    <scope>NUCLEOTIDE SEQUENCE</scope>
    <source>
        <strain evidence="1">ATCC 28755</strain>
    </source>
</reference>
<protein>
    <submittedName>
        <fullName evidence="1">Uncharacterized protein</fullName>
    </submittedName>
</protein>
<dbReference type="EMBL" id="MU267772">
    <property type="protein sequence ID" value="KAH7909208.1"/>
    <property type="molecule type" value="Genomic_DNA"/>
</dbReference>
<name>A0ACB8A949_9AGAM</name>
<gene>
    <name evidence="1" type="ORF">BJ138DRAFT_1011295</name>
</gene>
<sequence length="92" mass="10098">MIEDHKLNVEQARAFKIVATHSNMNRPDPLRMFIGGPGGTGKSRVINALKEYFDGRGQTRRFRLSSFMGVAARNISGTTLHAALGLGQRKNG</sequence>
<comment type="caution">
    <text evidence="1">The sequence shown here is derived from an EMBL/GenBank/DDBJ whole genome shotgun (WGS) entry which is preliminary data.</text>
</comment>
<feature type="non-terminal residue" evidence="1">
    <location>
        <position position="92"/>
    </location>
</feature>